<dbReference type="GO" id="GO:0042802">
    <property type="term" value="F:identical protein binding"/>
    <property type="evidence" value="ECO:0007669"/>
    <property type="project" value="Ensembl"/>
</dbReference>
<feature type="chain" id="PRO_5044252354" description="Platelet-derived growth factor receptor-like protein" evidence="10">
    <location>
        <begin position="22"/>
        <end position="382"/>
    </location>
</feature>
<evidence type="ECO:0000259" key="11">
    <source>
        <dbReference type="PROSITE" id="PS50835"/>
    </source>
</evidence>
<dbReference type="GeneTree" id="ENSGT00390000017153"/>
<dbReference type="Ensembl" id="ENSEEET00000043072.2">
    <property type="protein sequence ID" value="ENSEEEP00000042586.2"/>
    <property type="gene ID" value="ENSEEEG00000020108.2"/>
</dbReference>
<reference evidence="13" key="1">
    <citation type="journal article" date="2014" name="Science">
        <title>Nonhuman genetics. Genomic basis for the convergent evolution of electric organs.</title>
        <authorList>
            <person name="Gallant J.R."/>
            <person name="Traeger L.L."/>
            <person name="Volkening J.D."/>
            <person name="Moffett H."/>
            <person name="Chen P.H."/>
            <person name="Novina C.D."/>
            <person name="Phillips G.N.Jr."/>
            <person name="Anand R."/>
            <person name="Wells G.B."/>
            <person name="Pinch M."/>
            <person name="Guth R."/>
            <person name="Unguez G.A."/>
            <person name="Albert J.S."/>
            <person name="Zakon H.H."/>
            <person name="Samanta M.P."/>
            <person name="Sussman M.R."/>
        </authorList>
    </citation>
    <scope>NUCLEOTIDE SEQUENCE [LARGE SCALE GENOMIC DNA]</scope>
</reference>
<dbReference type="PANTHER" id="PTHR15360">
    <property type="entry name" value="PLATELET-DERIVED GROWTH FACTOR RECEPTOR LIKE"/>
    <property type="match status" value="1"/>
</dbReference>
<dbReference type="PROSITE" id="PS50835">
    <property type="entry name" value="IG_LIKE"/>
    <property type="match status" value="3"/>
</dbReference>
<name>A0A4W4GV28_ELEEL</name>
<organism evidence="12 13">
    <name type="scientific">Electrophorus electricus</name>
    <name type="common">Electric eel</name>
    <name type="synonym">Gymnotus electricus</name>
    <dbReference type="NCBI Taxonomy" id="8005"/>
    <lineage>
        <taxon>Eukaryota</taxon>
        <taxon>Metazoa</taxon>
        <taxon>Chordata</taxon>
        <taxon>Craniata</taxon>
        <taxon>Vertebrata</taxon>
        <taxon>Euteleostomi</taxon>
        <taxon>Actinopterygii</taxon>
        <taxon>Neopterygii</taxon>
        <taxon>Teleostei</taxon>
        <taxon>Ostariophysi</taxon>
        <taxon>Gymnotiformes</taxon>
        <taxon>Gymnotoidei</taxon>
        <taxon>Gymnotidae</taxon>
        <taxon>Electrophorus</taxon>
    </lineage>
</organism>
<feature type="domain" description="Ig-like" evidence="11">
    <location>
        <begin position="170"/>
        <end position="253"/>
    </location>
</feature>
<dbReference type="Pfam" id="PF21339">
    <property type="entry name" value="VEGFR-1-like_Ig-like"/>
    <property type="match status" value="1"/>
</dbReference>
<reference evidence="13" key="2">
    <citation type="journal article" date="2017" name="Sci. Adv.">
        <title>A tail of two voltages: Proteomic comparison of the three electric organs of the electric eel.</title>
        <authorList>
            <person name="Traeger L.L."/>
            <person name="Sabat G."/>
            <person name="Barrett-Wilt G.A."/>
            <person name="Wells G.B."/>
            <person name="Sussman M.R."/>
        </authorList>
    </citation>
    <scope>NUCLEOTIDE SEQUENCE [LARGE SCALE GENOMIC DNA]</scope>
</reference>
<evidence type="ECO:0000256" key="2">
    <source>
        <dbReference type="ARBA" id="ARBA00011360"/>
    </source>
</evidence>
<feature type="signal peptide" evidence="10">
    <location>
        <begin position="1"/>
        <end position="21"/>
    </location>
</feature>
<reference evidence="12" key="4">
    <citation type="submission" date="2025-08" db="UniProtKB">
        <authorList>
            <consortium name="Ensembl"/>
        </authorList>
    </citation>
    <scope>IDENTIFICATION</scope>
</reference>
<evidence type="ECO:0000256" key="4">
    <source>
        <dbReference type="ARBA" id="ARBA00022525"/>
    </source>
</evidence>
<evidence type="ECO:0000256" key="8">
    <source>
        <dbReference type="ARBA" id="ARBA00023180"/>
    </source>
</evidence>
<sequence length="382" mass="42804">MKLCMLLTLALLSVELQNGVSQQVSHKKEATEARFRPGRKRIKVRYPKGKEKDVGGKPQSILTQVLDKGRFLRLGDTLSLNPGKTMELRCKGTKIGWAYPSYLDIFNDPRLSIKQHEKFGQLTLTSPSAADTGEYSCWAVLCDGEECEKDPDRTSTTYIYFTDKDELFVPSVIHFEIVYLRPDKPATVPCRVTSPKATVSLHREVPPEEILVDGSLIYYKPSKGFILQSPSPEHTGAFYCKASSTTKTTPQISTKFQLLYVEVPSGPPFATIQASQKQVRGGDIFNVTCTVLGEPEADVSFRWTFPGQEERPVNIHDSWRLINRGVRHTTRISQSVMTVDDADTIDFGHYICTAKNPYGETSVATRVNSYDQPLLNDEEGKP</sequence>
<dbReference type="FunFam" id="2.60.40.10:FF:000223">
    <property type="entry name" value="Platelet-derived growth factor receptor beta"/>
    <property type="match status" value="1"/>
</dbReference>
<dbReference type="OMA" id="CWGQLCN"/>
<evidence type="ECO:0000313" key="12">
    <source>
        <dbReference type="Ensembl" id="ENSEEEP00000042586.2"/>
    </source>
</evidence>
<dbReference type="AlphaFoldDB" id="A0A4W4GV28"/>
<dbReference type="Proteomes" id="UP000314983">
    <property type="component" value="Chromosome 12"/>
</dbReference>
<evidence type="ECO:0000256" key="1">
    <source>
        <dbReference type="ARBA" id="ARBA00004613"/>
    </source>
</evidence>
<dbReference type="Gene3D" id="2.60.40.10">
    <property type="entry name" value="Immunoglobulins"/>
    <property type="match status" value="3"/>
</dbReference>
<feature type="domain" description="Ig-like" evidence="11">
    <location>
        <begin position="58"/>
        <end position="137"/>
    </location>
</feature>
<dbReference type="InterPro" id="IPR013783">
    <property type="entry name" value="Ig-like_fold"/>
</dbReference>
<accession>A0A4W4GV28</accession>
<evidence type="ECO:0000256" key="10">
    <source>
        <dbReference type="SAM" id="SignalP"/>
    </source>
</evidence>
<keyword evidence="6" id="KW-0677">Repeat</keyword>
<evidence type="ECO:0000256" key="3">
    <source>
        <dbReference type="ARBA" id="ARBA00019671"/>
    </source>
</evidence>
<reference evidence="12" key="3">
    <citation type="submission" date="2020-05" db="EMBL/GenBank/DDBJ databases">
        <title>Electrophorus electricus (electric eel) genome, fEleEle1, primary haplotype.</title>
        <authorList>
            <person name="Myers G."/>
            <person name="Meyer A."/>
            <person name="Fedrigo O."/>
            <person name="Formenti G."/>
            <person name="Rhie A."/>
            <person name="Tracey A."/>
            <person name="Sims Y."/>
            <person name="Jarvis E.D."/>
        </authorList>
    </citation>
    <scope>NUCLEOTIDE SEQUENCE [LARGE SCALE GENOMIC DNA]</scope>
</reference>
<dbReference type="FunFam" id="2.60.40.10:FF:001395">
    <property type="entry name" value="Platelet-derived growth factor receptor-like protein"/>
    <property type="match status" value="1"/>
</dbReference>
<dbReference type="STRING" id="8005.ENSEEEP00000042586"/>
<comment type="subcellular location">
    <subcellularLocation>
        <location evidence="1">Secreted</location>
    </subcellularLocation>
</comment>
<keyword evidence="7" id="KW-1015">Disulfide bond</keyword>
<keyword evidence="13" id="KW-1185">Reference proteome</keyword>
<reference evidence="12" key="5">
    <citation type="submission" date="2025-09" db="UniProtKB">
        <authorList>
            <consortium name="Ensembl"/>
        </authorList>
    </citation>
    <scope>IDENTIFICATION</scope>
</reference>
<proteinExistence type="predicted"/>
<gene>
    <name evidence="12" type="primary">PDGFRL</name>
</gene>
<evidence type="ECO:0000313" key="13">
    <source>
        <dbReference type="Proteomes" id="UP000314983"/>
    </source>
</evidence>
<dbReference type="InterPro" id="IPR036179">
    <property type="entry name" value="Ig-like_dom_sf"/>
</dbReference>
<dbReference type="PANTHER" id="PTHR15360:SF1">
    <property type="entry name" value="PLATELET-DERIVED GROWTH FACTOR RECEPTOR-LIKE PROTEIN"/>
    <property type="match status" value="1"/>
</dbReference>
<keyword evidence="5 10" id="KW-0732">Signal</keyword>
<dbReference type="GO" id="GO:0005576">
    <property type="term" value="C:extracellular region"/>
    <property type="evidence" value="ECO:0007669"/>
    <property type="project" value="UniProtKB-SubCell"/>
</dbReference>
<dbReference type="RefSeq" id="XP_026868790.2">
    <property type="nucleotide sequence ID" value="XM_027012989.2"/>
</dbReference>
<protein>
    <recommendedName>
        <fullName evidence="3">Platelet-derived growth factor receptor-like protein</fullName>
    </recommendedName>
</protein>
<dbReference type="SMART" id="SM00409">
    <property type="entry name" value="IG"/>
    <property type="match status" value="3"/>
</dbReference>
<keyword evidence="8" id="KW-0325">Glycoprotein</keyword>
<dbReference type="SUPFAM" id="SSF48726">
    <property type="entry name" value="Immunoglobulin"/>
    <property type="match status" value="3"/>
</dbReference>
<evidence type="ECO:0000256" key="7">
    <source>
        <dbReference type="ARBA" id="ARBA00023157"/>
    </source>
</evidence>
<dbReference type="GeneID" id="113579211"/>
<evidence type="ECO:0000256" key="6">
    <source>
        <dbReference type="ARBA" id="ARBA00022737"/>
    </source>
</evidence>
<dbReference type="InterPro" id="IPR042495">
    <property type="entry name" value="PDGFRL"/>
</dbReference>
<evidence type="ECO:0000256" key="9">
    <source>
        <dbReference type="ARBA" id="ARBA00023319"/>
    </source>
</evidence>
<evidence type="ECO:0000256" key="5">
    <source>
        <dbReference type="ARBA" id="ARBA00022729"/>
    </source>
</evidence>
<comment type="subunit">
    <text evidence="2">Forms a complex composed of PDGFRL, TNK2 and GRB2.</text>
</comment>
<dbReference type="Pfam" id="PF13927">
    <property type="entry name" value="Ig_3"/>
    <property type="match status" value="1"/>
</dbReference>
<feature type="domain" description="Ig-like" evidence="11">
    <location>
        <begin position="267"/>
        <end position="368"/>
    </location>
</feature>
<keyword evidence="4" id="KW-0964">Secreted</keyword>
<dbReference type="InterPro" id="IPR003599">
    <property type="entry name" value="Ig_sub"/>
</dbReference>
<dbReference type="InterPro" id="IPR007110">
    <property type="entry name" value="Ig-like_dom"/>
</dbReference>
<keyword evidence="9" id="KW-0393">Immunoglobulin domain</keyword>